<gene>
    <name evidence="4" type="ORF">KY290_011770</name>
</gene>
<sequence>MDKLIVLVLLCGLMRSGSRSLGSFSGSVCKFSCTSLCRNPPLDTPSYKFLLSLKNYVRNRHYPEGAIAEGRWIDELMTFCSWYLDDVETKFNRPLRNDVLSNETTDQEGRRSSREKGFKLDTLHVLKPTYMFYLILPPQLHIVIVFYFRSEHIKEIKKENHRLSRHNVDRIHNERFQLWFRNHVEKMHMASEQISEDIQTLTIGPLIQAKIMTGYICDRVRYLTESRDVKRKTQNSGLMLKAFTQSYASTKDKNPILAEVSFYGILTDIIELYYTKHLKFVLFKCKWVNNNKGLIEKDDYGFTLVNFNHLLYTRHQLSDEPFIFASQDQQVFYVDHPMEKEWRIVVKLKPRGFYDLGDNTPTIEHKEGHMELWPEQQLDDTTFESEEDIEWVREGVLGLEIDPETLESNEAYD</sequence>
<dbReference type="PANTHER" id="PTHR48451">
    <property type="entry name" value="DUF4218 DOMAIN-CONTAINING PROTEIN"/>
    <property type="match status" value="1"/>
</dbReference>
<accession>A0ABQ7W1M5</accession>
<dbReference type="InterPro" id="IPR025452">
    <property type="entry name" value="DUF4218"/>
</dbReference>
<comment type="caution">
    <text evidence="4">The sequence shown here is derived from an EMBL/GenBank/DDBJ whole genome shotgun (WGS) entry which is preliminary data.</text>
</comment>
<evidence type="ECO:0000259" key="3">
    <source>
        <dbReference type="Pfam" id="PF13960"/>
    </source>
</evidence>
<feature type="signal peptide" evidence="1">
    <location>
        <begin position="1"/>
        <end position="20"/>
    </location>
</feature>
<evidence type="ECO:0000259" key="2">
    <source>
        <dbReference type="Pfam" id="PF13952"/>
    </source>
</evidence>
<keyword evidence="5" id="KW-1185">Reference proteome</keyword>
<organism evidence="4 5">
    <name type="scientific">Solanum tuberosum</name>
    <name type="common">Potato</name>
    <dbReference type="NCBI Taxonomy" id="4113"/>
    <lineage>
        <taxon>Eukaryota</taxon>
        <taxon>Viridiplantae</taxon>
        <taxon>Streptophyta</taxon>
        <taxon>Embryophyta</taxon>
        <taxon>Tracheophyta</taxon>
        <taxon>Spermatophyta</taxon>
        <taxon>Magnoliopsida</taxon>
        <taxon>eudicotyledons</taxon>
        <taxon>Gunneridae</taxon>
        <taxon>Pentapetalae</taxon>
        <taxon>asterids</taxon>
        <taxon>lamiids</taxon>
        <taxon>Solanales</taxon>
        <taxon>Solanaceae</taxon>
        <taxon>Solanoideae</taxon>
        <taxon>Solaneae</taxon>
        <taxon>Solanum</taxon>
    </lineage>
</organism>
<feature type="domain" description="DUF4216" evidence="2">
    <location>
        <begin position="270"/>
        <end position="345"/>
    </location>
</feature>
<proteinExistence type="predicted"/>
<feature type="domain" description="DUF4218" evidence="3">
    <location>
        <begin position="48"/>
        <end position="97"/>
    </location>
</feature>
<keyword evidence="1" id="KW-0732">Signal</keyword>
<dbReference type="Pfam" id="PF13952">
    <property type="entry name" value="DUF4216"/>
    <property type="match status" value="1"/>
</dbReference>
<feature type="chain" id="PRO_5046029563" description="DUF4218 domain-containing protein" evidence="1">
    <location>
        <begin position="21"/>
        <end position="413"/>
    </location>
</feature>
<dbReference type="InterPro" id="IPR025312">
    <property type="entry name" value="DUF4216"/>
</dbReference>
<dbReference type="EMBL" id="JAIVGD010000005">
    <property type="protein sequence ID" value="KAH0774633.1"/>
    <property type="molecule type" value="Genomic_DNA"/>
</dbReference>
<evidence type="ECO:0000256" key="1">
    <source>
        <dbReference type="SAM" id="SignalP"/>
    </source>
</evidence>
<protein>
    <recommendedName>
        <fullName evidence="6">DUF4218 domain-containing protein</fullName>
    </recommendedName>
</protein>
<dbReference type="PANTHER" id="PTHR48451:SF1">
    <property type="entry name" value="DUF4218 DOMAIN-CONTAINING PROTEIN"/>
    <property type="match status" value="1"/>
</dbReference>
<evidence type="ECO:0000313" key="4">
    <source>
        <dbReference type="EMBL" id="KAH0774633.1"/>
    </source>
</evidence>
<name>A0ABQ7W1M5_SOLTU</name>
<reference evidence="4 5" key="1">
    <citation type="journal article" date="2021" name="bioRxiv">
        <title>Chromosome-scale and haplotype-resolved genome assembly of a tetraploid potato cultivar.</title>
        <authorList>
            <person name="Sun H."/>
            <person name="Jiao W.-B."/>
            <person name="Krause K."/>
            <person name="Campoy J.A."/>
            <person name="Goel M."/>
            <person name="Folz-Donahue K."/>
            <person name="Kukat C."/>
            <person name="Huettel B."/>
            <person name="Schneeberger K."/>
        </authorList>
    </citation>
    <scope>NUCLEOTIDE SEQUENCE [LARGE SCALE GENOMIC DNA]</scope>
    <source>
        <strain evidence="4">SolTubOtavaFocal</strain>
        <tissue evidence="4">Leaves</tissue>
    </source>
</reference>
<dbReference type="Pfam" id="PF13960">
    <property type="entry name" value="DUF4218"/>
    <property type="match status" value="1"/>
</dbReference>
<evidence type="ECO:0008006" key="6">
    <source>
        <dbReference type="Google" id="ProtNLM"/>
    </source>
</evidence>
<dbReference type="Proteomes" id="UP000826656">
    <property type="component" value="Unassembled WGS sequence"/>
</dbReference>
<evidence type="ECO:0000313" key="5">
    <source>
        <dbReference type="Proteomes" id="UP000826656"/>
    </source>
</evidence>